<gene>
    <name evidence="4" type="ordered locus">Fleli_1862</name>
</gene>
<dbReference type="Proteomes" id="UP000006054">
    <property type="component" value="Chromosome"/>
</dbReference>
<name>I4AJX4_BERLS</name>
<dbReference type="PANTHER" id="PTHR42693:SF33">
    <property type="entry name" value="ARYLSULFATASE"/>
    <property type="match status" value="1"/>
</dbReference>
<dbReference type="RefSeq" id="WP_014797711.1">
    <property type="nucleotide sequence ID" value="NC_018018.1"/>
</dbReference>
<evidence type="ECO:0000256" key="1">
    <source>
        <dbReference type="ARBA" id="ARBA00008779"/>
    </source>
</evidence>
<dbReference type="InterPro" id="IPR017850">
    <property type="entry name" value="Alkaline_phosphatase_core_sf"/>
</dbReference>
<dbReference type="Gene3D" id="3.30.1120.10">
    <property type="match status" value="1"/>
</dbReference>
<reference evidence="5" key="1">
    <citation type="submission" date="2012-06" db="EMBL/GenBank/DDBJ databases">
        <title>The complete genome of Flexibacter litoralis DSM 6794.</title>
        <authorList>
            <person name="Lucas S."/>
            <person name="Copeland A."/>
            <person name="Lapidus A."/>
            <person name="Glavina del Rio T."/>
            <person name="Dalin E."/>
            <person name="Tice H."/>
            <person name="Bruce D."/>
            <person name="Goodwin L."/>
            <person name="Pitluck S."/>
            <person name="Peters L."/>
            <person name="Ovchinnikova G."/>
            <person name="Lu M."/>
            <person name="Kyrpides N."/>
            <person name="Mavromatis K."/>
            <person name="Ivanova N."/>
            <person name="Brettin T."/>
            <person name="Detter J.C."/>
            <person name="Han C."/>
            <person name="Larimer F."/>
            <person name="Land M."/>
            <person name="Hauser L."/>
            <person name="Markowitz V."/>
            <person name="Cheng J.-F."/>
            <person name="Hugenholtz P."/>
            <person name="Woyke T."/>
            <person name="Wu D."/>
            <person name="Spring S."/>
            <person name="Lang E."/>
            <person name="Kopitz M."/>
            <person name="Brambilla E."/>
            <person name="Klenk H.-P."/>
            <person name="Eisen J.A."/>
        </authorList>
    </citation>
    <scope>NUCLEOTIDE SEQUENCE [LARGE SCALE GENOMIC DNA]</scope>
    <source>
        <strain evidence="5">ATCC 23117 / DSM 6794 / NBRC 15988 / NCIMB 1366 / Sio-4</strain>
    </source>
</reference>
<sequence precursor="true">MKFSSLLLFSVLFLILLSCKKEENTTTIIASDTPNILFIIADDMGKDATNGFSEGIIKPNTPTIDNIKNTGLSFSNFWVAPTCSPTRAATITGKYGYQTGVKWAGDVLSNSETVLQKYINDQTNNQYATAVIGKWHLAGSNTTFNPENFGIDYYAGMMSGTAQSYYNWDYTENGTTTTETEYITEKFTNLAIDWVNQQDKPWFLWLAYTAPHTPFHAPPTEMHSQGNLPPYTNSSNPIPYYMAAIETMDYQIDRLLSELSEEEKANTIIIFIGDNGTPNQVAQTPYSSRTTKGTLYEGGINCPLFVTGKGVSRTGTDTNLINTTDLFATIAQIAGSNTSEINDSKSFNSLFTSASTHREYIYSEMNDGTDDIWAIRNQKYKIIANNSGSIEMYNLEIDPYENTNLLLTSLSDEENTAKNNLEIKLNQIRN</sequence>
<dbReference type="SUPFAM" id="SSF53649">
    <property type="entry name" value="Alkaline phosphatase-like"/>
    <property type="match status" value="1"/>
</dbReference>
<protein>
    <submittedName>
        <fullName evidence="4">Arylsulfatase A family protein</fullName>
    </submittedName>
</protein>
<dbReference type="PROSITE" id="PS51257">
    <property type="entry name" value="PROKAR_LIPOPROTEIN"/>
    <property type="match status" value="1"/>
</dbReference>
<dbReference type="eggNOG" id="COG3119">
    <property type="taxonomic scope" value="Bacteria"/>
</dbReference>
<evidence type="ECO:0000259" key="3">
    <source>
        <dbReference type="Pfam" id="PF00884"/>
    </source>
</evidence>
<dbReference type="HOGENOM" id="CLU_006332_10_4_10"/>
<dbReference type="EMBL" id="CP003345">
    <property type="protein sequence ID" value="AFM04259.1"/>
    <property type="molecule type" value="Genomic_DNA"/>
</dbReference>
<evidence type="ECO:0000256" key="2">
    <source>
        <dbReference type="SAM" id="SignalP"/>
    </source>
</evidence>
<evidence type="ECO:0000313" key="5">
    <source>
        <dbReference type="Proteomes" id="UP000006054"/>
    </source>
</evidence>
<dbReference type="PANTHER" id="PTHR42693">
    <property type="entry name" value="ARYLSULFATASE FAMILY MEMBER"/>
    <property type="match status" value="1"/>
</dbReference>
<dbReference type="InterPro" id="IPR050738">
    <property type="entry name" value="Sulfatase"/>
</dbReference>
<evidence type="ECO:0000313" key="4">
    <source>
        <dbReference type="EMBL" id="AFM04259.1"/>
    </source>
</evidence>
<dbReference type="GO" id="GO:0004065">
    <property type="term" value="F:arylsulfatase activity"/>
    <property type="evidence" value="ECO:0007669"/>
    <property type="project" value="TreeGrafter"/>
</dbReference>
<feature type="signal peptide" evidence="2">
    <location>
        <begin position="1"/>
        <end position="20"/>
    </location>
</feature>
<feature type="domain" description="Sulfatase N-terminal" evidence="3">
    <location>
        <begin position="34"/>
        <end position="335"/>
    </location>
</feature>
<keyword evidence="5" id="KW-1185">Reference proteome</keyword>
<dbReference type="Gene3D" id="3.40.720.10">
    <property type="entry name" value="Alkaline Phosphatase, subunit A"/>
    <property type="match status" value="1"/>
</dbReference>
<dbReference type="AlphaFoldDB" id="I4AJX4"/>
<dbReference type="PATRIC" id="fig|880071.3.peg.1842"/>
<comment type="similarity">
    <text evidence="1">Belongs to the sulfatase family.</text>
</comment>
<dbReference type="Pfam" id="PF00884">
    <property type="entry name" value="Sulfatase"/>
    <property type="match status" value="1"/>
</dbReference>
<accession>I4AJX4</accession>
<dbReference type="OrthoDB" id="976866at2"/>
<dbReference type="InterPro" id="IPR000917">
    <property type="entry name" value="Sulfatase_N"/>
</dbReference>
<dbReference type="KEGG" id="fli:Fleli_1862"/>
<organism evidence="4 5">
    <name type="scientific">Bernardetia litoralis (strain ATCC 23117 / DSM 6794 / NBRC 15988 / NCIMB 1366 / Fx l1 / Sio-4)</name>
    <name type="common">Flexibacter litoralis</name>
    <dbReference type="NCBI Taxonomy" id="880071"/>
    <lineage>
        <taxon>Bacteria</taxon>
        <taxon>Pseudomonadati</taxon>
        <taxon>Bacteroidota</taxon>
        <taxon>Cytophagia</taxon>
        <taxon>Cytophagales</taxon>
        <taxon>Bernardetiaceae</taxon>
        <taxon>Bernardetia</taxon>
    </lineage>
</organism>
<keyword evidence="2" id="KW-0732">Signal</keyword>
<dbReference type="STRING" id="880071.Fleli_1862"/>
<proteinExistence type="inferred from homology"/>
<feature type="chain" id="PRO_5003685374" evidence="2">
    <location>
        <begin position="21"/>
        <end position="430"/>
    </location>
</feature>